<feature type="compositionally biased region" description="Polar residues" evidence="1">
    <location>
        <begin position="7"/>
        <end position="24"/>
    </location>
</feature>
<dbReference type="InterPro" id="IPR000182">
    <property type="entry name" value="GNAT_dom"/>
</dbReference>
<dbReference type="CDD" id="cd04301">
    <property type="entry name" value="NAT_SF"/>
    <property type="match status" value="1"/>
</dbReference>
<dbReference type="SUPFAM" id="SSF55729">
    <property type="entry name" value="Acyl-CoA N-acyltransferases (Nat)"/>
    <property type="match status" value="1"/>
</dbReference>
<dbReference type="Gene3D" id="3.40.630.30">
    <property type="match status" value="1"/>
</dbReference>
<dbReference type="RefSeq" id="WP_309202793.1">
    <property type="nucleotide sequence ID" value="NZ_CP133548.1"/>
</dbReference>
<evidence type="ECO:0000256" key="1">
    <source>
        <dbReference type="SAM" id="MobiDB-lite"/>
    </source>
</evidence>
<dbReference type="EMBL" id="CP133548">
    <property type="protein sequence ID" value="WMS87651.1"/>
    <property type="molecule type" value="Genomic_DNA"/>
</dbReference>
<dbReference type="KEGG" id="plei:Q9312_01700"/>
<evidence type="ECO:0000259" key="2">
    <source>
        <dbReference type="PROSITE" id="PS51186"/>
    </source>
</evidence>
<feature type="region of interest" description="Disordered" evidence="1">
    <location>
        <begin position="1"/>
        <end position="25"/>
    </location>
</feature>
<protein>
    <submittedName>
        <fullName evidence="3">GNAT family N-acetyltransferase</fullName>
    </submittedName>
</protein>
<gene>
    <name evidence="3" type="ORF">Q9312_01700</name>
</gene>
<feature type="domain" description="N-acetyltransferase" evidence="2">
    <location>
        <begin position="44"/>
        <end position="183"/>
    </location>
</feature>
<evidence type="ECO:0000313" key="4">
    <source>
        <dbReference type="Proteomes" id="UP001239782"/>
    </source>
</evidence>
<organism evidence="3 4">
    <name type="scientific">Pleionea litopenaei</name>
    <dbReference type="NCBI Taxonomy" id="3070815"/>
    <lineage>
        <taxon>Bacteria</taxon>
        <taxon>Pseudomonadati</taxon>
        <taxon>Pseudomonadota</taxon>
        <taxon>Gammaproteobacteria</taxon>
        <taxon>Oceanospirillales</taxon>
        <taxon>Pleioneaceae</taxon>
        <taxon>Pleionea</taxon>
    </lineage>
</organism>
<proteinExistence type="predicted"/>
<accession>A0AA51RTY1</accession>
<evidence type="ECO:0000313" key="3">
    <source>
        <dbReference type="EMBL" id="WMS87651.1"/>
    </source>
</evidence>
<keyword evidence="4" id="KW-1185">Reference proteome</keyword>
<dbReference type="InterPro" id="IPR016181">
    <property type="entry name" value="Acyl_CoA_acyltransferase"/>
</dbReference>
<name>A0AA51RTY1_9GAMM</name>
<dbReference type="AlphaFoldDB" id="A0AA51RTY1"/>
<dbReference type="Pfam" id="PF00583">
    <property type="entry name" value="Acetyltransf_1"/>
    <property type="match status" value="1"/>
</dbReference>
<dbReference type="Proteomes" id="UP001239782">
    <property type="component" value="Chromosome"/>
</dbReference>
<sequence>MPITAKRSPQSSVTPSNIEQSSGESPFDVSIQLADQTHLPYLVNAILSLQRHESSEIDDLDPNIEKNLTTWVQQLLTNQNALTLVGVDHKQQPLGCLLGEIQLSGEGIVANPLIGKVMILWVEPEWRKHQLGKQLLSFFEQSCLDAGVKNIECQHTYDNALADGFWQAQGYQPISISRRKMLE</sequence>
<reference evidence="3 4" key="1">
    <citation type="submission" date="2023-08" db="EMBL/GenBank/DDBJ databases">
        <title>Pleionea litopenaei sp. nov., isolated from stomach of juvenile Litopenaeus vannamei.</title>
        <authorList>
            <person name="Rho A.M."/>
            <person name="Hwang C.Y."/>
        </authorList>
    </citation>
    <scope>NUCLEOTIDE SEQUENCE [LARGE SCALE GENOMIC DNA]</scope>
    <source>
        <strain evidence="3 4">HL-JVS1</strain>
    </source>
</reference>
<dbReference type="PROSITE" id="PS51186">
    <property type="entry name" value="GNAT"/>
    <property type="match status" value="1"/>
</dbReference>
<dbReference type="GO" id="GO:0016747">
    <property type="term" value="F:acyltransferase activity, transferring groups other than amino-acyl groups"/>
    <property type="evidence" value="ECO:0007669"/>
    <property type="project" value="InterPro"/>
</dbReference>